<dbReference type="Gramene" id="OB09G26430.1">
    <property type="protein sequence ID" value="OB09G26430.1"/>
    <property type="gene ID" value="OB09G26430"/>
</dbReference>
<organism evidence="2">
    <name type="scientific">Oryza brachyantha</name>
    <name type="common">malo sina</name>
    <dbReference type="NCBI Taxonomy" id="4533"/>
    <lineage>
        <taxon>Eukaryota</taxon>
        <taxon>Viridiplantae</taxon>
        <taxon>Streptophyta</taxon>
        <taxon>Embryophyta</taxon>
        <taxon>Tracheophyta</taxon>
        <taxon>Spermatophyta</taxon>
        <taxon>Magnoliopsida</taxon>
        <taxon>Liliopsida</taxon>
        <taxon>Poales</taxon>
        <taxon>Poaceae</taxon>
        <taxon>BOP clade</taxon>
        <taxon>Oryzoideae</taxon>
        <taxon>Oryzeae</taxon>
        <taxon>Oryzinae</taxon>
        <taxon>Oryza</taxon>
    </lineage>
</organism>
<dbReference type="HOGENOM" id="CLU_1752561_0_0_1"/>
<dbReference type="AlphaFoldDB" id="J3N064"/>
<sequence length="149" mass="15015">MRSPVDGPKPASSVQCSPQRAERAASGLQPLARLLDIALPASRGTRVLLLRRLPLSSSSSSAAAAPTSSSYVAASAPASSSFVGVSSHPATEHHPSLPPNPAFSSAAGMVFGMVVHVGLGEHLDAFRGLAAADFCNLVIASACSGQIGK</sequence>
<name>J3N064_ORYBR</name>
<evidence type="ECO:0000313" key="2">
    <source>
        <dbReference type="EnsemblPlants" id="OB09G26430.1"/>
    </source>
</evidence>
<evidence type="ECO:0000313" key="3">
    <source>
        <dbReference type="Proteomes" id="UP000006038"/>
    </source>
</evidence>
<dbReference type="Proteomes" id="UP000006038">
    <property type="component" value="Chromosome 9"/>
</dbReference>
<protein>
    <submittedName>
        <fullName evidence="2">Uncharacterized protein</fullName>
    </submittedName>
</protein>
<evidence type="ECO:0000256" key="1">
    <source>
        <dbReference type="SAM" id="MobiDB-lite"/>
    </source>
</evidence>
<reference evidence="2" key="1">
    <citation type="journal article" date="2013" name="Nat. Commun.">
        <title>Whole-genome sequencing of Oryza brachyantha reveals mechanisms underlying Oryza genome evolution.</title>
        <authorList>
            <person name="Chen J."/>
            <person name="Huang Q."/>
            <person name="Gao D."/>
            <person name="Wang J."/>
            <person name="Lang Y."/>
            <person name="Liu T."/>
            <person name="Li B."/>
            <person name="Bai Z."/>
            <person name="Luis Goicoechea J."/>
            <person name="Liang C."/>
            <person name="Chen C."/>
            <person name="Zhang W."/>
            <person name="Sun S."/>
            <person name="Liao Y."/>
            <person name="Zhang X."/>
            <person name="Yang L."/>
            <person name="Song C."/>
            <person name="Wang M."/>
            <person name="Shi J."/>
            <person name="Liu G."/>
            <person name="Liu J."/>
            <person name="Zhou H."/>
            <person name="Zhou W."/>
            <person name="Yu Q."/>
            <person name="An N."/>
            <person name="Chen Y."/>
            <person name="Cai Q."/>
            <person name="Wang B."/>
            <person name="Liu B."/>
            <person name="Min J."/>
            <person name="Huang Y."/>
            <person name="Wu H."/>
            <person name="Li Z."/>
            <person name="Zhang Y."/>
            <person name="Yin Y."/>
            <person name="Song W."/>
            <person name="Jiang J."/>
            <person name="Jackson S.A."/>
            <person name="Wing R.A."/>
            <person name="Wang J."/>
            <person name="Chen M."/>
        </authorList>
    </citation>
    <scope>NUCLEOTIDE SEQUENCE [LARGE SCALE GENOMIC DNA]</scope>
    <source>
        <strain evidence="2">cv. IRGC 101232</strain>
    </source>
</reference>
<feature type="region of interest" description="Disordered" evidence="1">
    <location>
        <begin position="1"/>
        <end position="22"/>
    </location>
</feature>
<accession>J3N064</accession>
<dbReference type="EnsemblPlants" id="OB09G26430.1">
    <property type="protein sequence ID" value="OB09G26430.1"/>
    <property type="gene ID" value="OB09G26430"/>
</dbReference>
<keyword evidence="3" id="KW-1185">Reference proteome</keyword>
<reference evidence="2" key="2">
    <citation type="submission" date="2013-04" db="UniProtKB">
        <authorList>
            <consortium name="EnsemblPlants"/>
        </authorList>
    </citation>
    <scope>IDENTIFICATION</scope>
</reference>
<proteinExistence type="predicted"/>